<organism evidence="1 2">
    <name type="scientific">Acetobacter orientalis</name>
    <dbReference type="NCBI Taxonomy" id="146474"/>
    <lineage>
        <taxon>Bacteria</taxon>
        <taxon>Pseudomonadati</taxon>
        <taxon>Pseudomonadota</taxon>
        <taxon>Alphaproteobacteria</taxon>
        <taxon>Acetobacterales</taxon>
        <taxon>Acetobacteraceae</taxon>
        <taxon>Acetobacter</taxon>
    </lineage>
</organism>
<dbReference type="EMBL" id="AP018515">
    <property type="protein sequence ID" value="BBC78437.1"/>
    <property type="molecule type" value="Genomic_DNA"/>
</dbReference>
<reference evidence="1 2" key="1">
    <citation type="submission" date="2018-02" db="EMBL/GenBank/DDBJ databases">
        <title>Acetobacter orientalis genome.</title>
        <authorList>
            <person name="Nakashima N."/>
            <person name="Tamura T."/>
        </authorList>
    </citation>
    <scope>NUCLEOTIDE SEQUENCE [LARGE SCALE GENOMIC DNA]</scope>
    <source>
        <strain evidence="1 2">FAN1</strain>
    </source>
</reference>
<protein>
    <submittedName>
        <fullName evidence="1">Uncharacterized protein</fullName>
    </submittedName>
</protein>
<dbReference type="AlphaFoldDB" id="A0A2Z5ZDR5"/>
<evidence type="ECO:0000313" key="2">
    <source>
        <dbReference type="Proteomes" id="UP000270034"/>
    </source>
</evidence>
<proteinExistence type="predicted"/>
<evidence type="ECO:0000313" key="1">
    <source>
        <dbReference type="EMBL" id="BBC78437.1"/>
    </source>
</evidence>
<dbReference type="Proteomes" id="UP000270034">
    <property type="component" value="Chromosome"/>
</dbReference>
<accession>A0A2Z5ZDR5</accession>
<name>A0A2Z5ZDR5_9PROT</name>
<dbReference type="KEGG" id="aot:AcetOri_orf00135"/>
<gene>
    <name evidence="1" type="ORF">AcetOrient_orf00135</name>
</gene>
<sequence length="76" mass="8429">MRFLCPTGPVLAKVCPTRSIVPLLACYASLTIAFDNIAHPRASFKNCLDCSGFALTLQYFIFTQIKFHSAHATHQL</sequence>